<reference evidence="1" key="1">
    <citation type="submission" date="2022-10" db="EMBL/GenBank/DDBJ databases">
        <title>Genome Sequence of Xylaria curta.</title>
        <authorList>
            <person name="Buettner E."/>
        </authorList>
    </citation>
    <scope>NUCLEOTIDE SEQUENCE</scope>
    <source>
        <strain evidence="1">Babe10</strain>
    </source>
</reference>
<evidence type="ECO:0000313" key="1">
    <source>
        <dbReference type="EMBL" id="KAJ2995554.1"/>
    </source>
</evidence>
<comment type="caution">
    <text evidence="1">The sequence shown here is derived from an EMBL/GenBank/DDBJ whole genome shotgun (WGS) entry which is preliminary data.</text>
</comment>
<protein>
    <submittedName>
        <fullName evidence="1">Uncharacterized protein</fullName>
    </submittedName>
</protein>
<evidence type="ECO:0000313" key="2">
    <source>
        <dbReference type="Proteomes" id="UP001143856"/>
    </source>
</evidence>
<organism evidence="1 2">
    <name type="scientific">Xylaria curta</name>
    <dbReference type="NCBI Taxonomy" id="42375"/>
    <lineage>
        <taxon>Eukaryota</taxon>
        <taxon>Fungi</taxon>
        <taxon>Dikarya</taxon>
        <taxon>Ascomycota</taxon>
        <taxon>Pezizomycotina</taxon>
        <taxon>Sordariomycetes</taxon>
        <taxon>Xylariomycetidae</taxon>
        <taxon>Xylariales</taxon>
        <taxon>Xylariaceae</taxon>
        <taxon>Xylaria</taxon>
    </lineage>
</organism>
<dbReference type="Proteomes" id="UP001143856">
    <property type="component" value="Unassembled WGS sequence"/>
</dbReference>
<proteinExistence type="predicted"/>
<dbReference type="EMBL" id="JAPDGR010000129">
    <property type="protein sequence ID" value="KAJ2995554.1"/>
    <property type="molecule type" value="Genomic_DNA"/>
</dbReference>
<sequence length="572" mass="65628">MDPTPRNISTFMFPTAVCTPNPPAKPCLPQLNWSESSLNPKNRIDSLEPLPKSEWTIHGADLAGTRWFAIPNFAVGKPPLRIDVHIPEFFDVPGYLRDALIPNSPMFGELEAAVHSNVAVHILRALQCWSTRNKDIEKEYLELPFGSRIVLENMSCDVRQISIQFVPIYDIERQWLSVKALQDMWKLPNDAFPAVIDFDKLQFRQQLHDTITVVSLAVHRGRQFIFKSLMNDLKYFYHELKVLITMKPHTNIISRPIYIVTKRCGFGGKRGVCGMILEYYPKGTLRKWLKDSQHTVGPNQHAAQVSWAKQIVSALIHIQEHGSGFYTNLKLDNIVMADSHISHIPKIVMIDFEQRLGSPAWTPPEIHWMTFLSDLIHHNPRSSTSQRYQDLFKRHGIEAADTGKATRYTNPEAGYCFPWSILPHRQREAAQVFMLGKLLWCIFENASLLSSYIGINSFRDNYSEKLFPDFETTPIALRECILRCTAGSWESRERTPPLAARGRKIVLRNSLGQTGGDSLGEIQTAIRRWWRQQIADAEAFIEHRSSGILDVDYWKMRPRLIDVLAVLEKMET</sequence>
<name>A0ACC1PMJ4_9PEZI</name>
<accession>A0ACC1PMJ4</accession>
<gene>
    <name evidence="1" type="ORF">NUW58_g1241</name>
</gene>
<keyword evidence="2" id="KW-1185">Reference proteome</keyword>